<dbReference type="InterPro" id="IPR023393">
    <property type="entry name" value="START-like_dom_sf"/>
</dbReference>
<reference evidence="1 2" key="1">
    <citation type="submission" date="2019-02" db="EMBL/GenBank/DDBJ databases">
        <title>Deep-cultivation of Planctomycetes and their phenomic and genomic characterization uncovers novel biology.</title>
        <authorList>
            <person name="Wiegand S."/>
            <person name="Jogler M."/>
            <person name="Boedeker C."/>
            <person name="Pinto D."/>
            <person name="Vollmers J."/>
            <person name="Rivas-Marin E."/>
            <person name="Kohn T."/>
            <person name="Peeters S.H."/>
            <person name="Heuer A."/>
            <person name="Rast P."/>
            <person name="Oberbeckmann S."/>
            <person name="Bunk B."/>
            <person name="Jeske O."/>
            <person name="Meyerdierks A."/>
            <person name="Storesund J.E."/>
            <person name="Kallscheuer N."/>
            <person name="Luecker S."/>
            <person name="Lage O.M."/>
            <person name="Pohl T."/>
            <person name="Merkel B.J."/>
            <person name="Hornburger P."/>
            <person name="Mueller R.-W."/>
            <person name="Bruemmer F."/>
            <person name="Labrenz M."/>
            <person name="Spormann A.M."/>
            <person name="Op den Camp H."/>
            <person name="Overmann J."/>
            <person name="Amann R."/>
            <person name="Jetten M.S.M."/>
            <person name="Mascher T."/>
            <person name="Medema M.H."/>
            <person name="Devos D.P."/>
            <person name="Kaster A.-K."/>
            <person name="Ovreas L."/>
            <person name="Rohde M."/>
            <person name="Galperin M.Y."/>
            <person name="Jogler C."/>
        </authorList>
    </citation>
    <scope>NUCLEOTIDE SEQUENCE [LARGE SCALE GENOMIC DNA]</scope>
    <source>
        <strain evidence="1 2">Pla133</strain>
    </source>
</reference>
<organism evidence="1 2">
    <name type="scientific">Engelhardtia mirabilis</name>
    <dbReference type="NCBI Taxonomy" id="2528011"/>
    <lineage>
        <taxon>Bacteria</taxon>
        <taxon>Pseudomonadati</taxon>
        <taxon>Planctomycetota</taxon>
        <taxon>Planctomycetia</taxon>
        <taxon>Planctomycetia incertae sedis</taxon>
        <taxon>Engelhardtia</taxon>
    </lineage>
</organism>
<evidence type="ECO:0000313" key="2">
    <source>
        <dbReference type="Proteomes" id="UP000316921"/>
    </source>
</evidence>
<dbReference type="Proteomes" id="UP000316921">
    <property type="component" value="Chromosome"/>
</dbReference>
<proteinExistence type="predicted"/>
<name>A0A518BIL0_9BACT</name>
<dbReference type="InterPro" id="IPR019587">
    <property type="entry name" value="Polyketide_cyclase/dehydratase"/>
</dbReference>
<dbReference type="SUPFAM" id="SSF55961">
    <property type="entry name" value="Bet v1-like"/>
    <property type="match status" value="1"/>
</dbReference>
<sequence>MEIEHQIDIAVPPAELYPRIATSAGQLEWIGGLVSAAPTEGSADALPEVGTRFRQRLERGPIHIDLEGRVTVAQAPIRFGFEAEGRDVTFTVQVELVAAGSGTRMRQKTVVGLGNFALKLMSGKIRSELDQKQTEDLARLKQLAEA</sequence>
<dbReference type="AlphaFoldDB" id="A0A518BIL0"/>
<gene>
    <name evidence="1" type="ORF">Pla133_18950</name>
</gene>
<dbReference type="KEGG" id="pbap:Pla133_18950"/>
<accession>A0A518BIL0</accession>
<dbReference type="CDD" id="cd07812">
    <property type="entry name" value="SRPBCC"/>
    <property type="match status" value="1"/>
</dbReference>
<dbReference type="Pfam" id="PF10604">
    <property type="entry name" value="Polyketide_cyc2"/>
    <property type="match status" value="1"/>
</dbReference>
<evidence type="ECO:0000313" key="1">
    <source>
        <dbReference type="EMBL" id="QDU66819.1"/>
    </source>
</evidence>
<protein>
    <submittedName>
        <fullName evidence="1">Polyketide cyclase / dehydrase and lipid transport</fullName>
    </submittedName>
</protein>
<dbReference type="RefSeq" id="WP_145064622.1">
    <property type="nucleotide sequence ID" value="NZ_CP036287.1"/>
</dbReference>
<keyword evidence="2" id="KW-1185">Reference proteome</keyword>
<dbReference type="Gene3D" id="3.30.530.20">
    <property type="match status" value="1"/>
</dbReference>
<dbReference type="EMBL" id="CP036287">
    <property type="protein sequence ID" value="QDU66819.1"/>
    <property type="molecule type" value="Genomic_DNA"/>
</dbReference>